<organism evidence="8">
    <name type="scientific">mine drainage metagenome</name>
    <dbReference type="NCBI Taxonomy" id="410659"/>
    <lineage>
        <taxon>unclassified sequences</taxon>
        <taxon>metagenomes</taxon>
        <taxon>ecological metagenomes</taxon>
    </lineage>
</organism>
<dbReference type="NCBIfam" id="TIGR03426">
    <property type="entry name" value="shape_MreD"/>
    <property type="match status" value="1"/>
</dbReference>
<dbReference type="InterPro" id="IPR007227">
    <property type="entry name" value="Cell_shape_determining_MreD"/>
</dbReference>
<feature type="transmembrane region" description="Helical" evidence="7">
    <location>
        <begin position="137"/>
        <end position="159"/>
    </location>
</feature>
<evidence type="ECO:0000256" key="7">
    <source>
        <dbReference type="SAM" id="Phobius"/>
    </source>
</evidence>
<evidence type="ECO:0000256" key="1">
    <source>
        <dbReference type="ARBA" id="ARBA00004651"/>
    </source>
</evidence>
<dbReference type="PANTHER" id="PTHR37484:SF1">
    <property type="entry name" value="ROD SHAPE-DETERMINING PROTEIN MRED"/>
    <property type="match status" value="1"/>
</dbReference>
<keyword evidence="6 7" id="KW-0472">Membrane</keyword>
<dbReference type="Pfam" id="PF04093">
    <property type="entry name" value="MreD"/>
    <property type="match status" value="1"/>
</dbReference>
<reference evidence="8" key="1">
    <citation type="submission" date="2016-10" db="EMBL/GenBank/DDBJ databases">
        <title>Sequence of Gallionella enrichment culture.</title>
        <authorList>
            <person name="Poehlein A."/>
            <person name="Muehling M."/>
            <person name="Daniel R."/>
        </authorList>
    </citation>
    <scope>NUCLEOTIDE SEQUENCE</scope>
</reference>
<dbReference type="PIRSF" id="PIRSF018472">
    <property type="entry name" value="MreD_proteobac"/>
    <property type="match status" value="1"/>
</dbReference>
<dbReference type="GO" id="GO:0008360">
    <property type="term" value="P:regulation of cell shape"/>
    <property type="evidence" value="ECO:0007669"/>
    <property type="project" value="UniProtKB-KW"/>
</dbReference>
<feature type="transmembrane region" description="Helical" evidence="7">
    <location>
        <begin position="85"/>
        <end position="103"/>
    </location>
</feature>
<evidence type="ECO:0000256" key="5">
    <source>
        <dbReference type="ARBA" id="ARBA00022989"/>
    </source>
</evidence>
<dbReference type="InterPro" id="IPR026034">
    <property type="entry name" value="MreD_proteobac"/>
</dbReference>
<keyword evidence="5 7" id="KW-1133">Transmembrane helix</keyword>
<evidence type="ECO:0000256" key="6">
    <source>
        <dbReference type="ARBA" id="ARBA00023136"/>
    </source>
</evidence>
<evidence type="ECO:0000256" key="4">
    <source>
        <dbReference type="ARBA" id="ARBA00022960"/>
    </source>
</evidence>
<keyword evidence="3 7" id="KW-0812">Transmembrane</keyword>
<feature type="transmembrane region" description="Helical" evidence="7">
    <location>
        <begin position="12"/>
        <end position="30"/>
    </location>
</feature>
<comment type="caution">
    <text evidence="8">The sequence shown here is derived from an EMBL/GenBank/DDBJ whole genome shotgun (WGS) entry which is preliminary data.</text>
</comment>
<dbReference type="PANTHER" id="PTHR37484">
    <property type="entry name" value="ROD SHAPE-DETERMINING PROTEIN MRED"/>
    <property type="match status" value="1"/>
</dbReference>
<accession>A0A1J5RN67</accession>
<feature type="transmembrane region" description="Helical" evidence="7">
    <location>
        <begin position="110"/>
        <end position="131"/>
    </location>
</feature>
<evidence type="ECO:0000256" key="2">
    <source>
        <dbReference type="ARBA" id="ARBA00022475"/>
    </source>
</evidence>
<evidence type="ECO:0000313" key="8">
    <source>
        <dbReference type="EMBL" id="OIQ97688.1"/>
    </source>
</evidence>
<protein>
    <submittedName>
        <fullName evidence="8">Rod shape-determining protein MreD</fullName>
    </submittedName>
</protein>
<sequence length="175" mass="19458">MMQPTHSSNRILLPVRGWFIFLTLMAALFLDMIPLGRLPGVPDFVALVLAFWCVREPFKIGMAAAFLLGIAMDVASASVMGQHSLAYVLLAFAATGLSRRILWFPLSRQALHILPLLLGTQLVMLAARMIAGAASPGWLYFLSSFTACLLWYPLTYLLLLPQYQSSMEKDENRPI</sequence>
<dbReference type="EMBL" id="MLJW01000129">
    <property type="protein sequence ID" value="OIQ97688.1"/>
    <property type="molecule type" value="Genomic_DNA"/>
</dbReference>
<dbReference type="AlphaFoldDB" id="A0A1J5RN67"/>
<dbReference type="GO" id="GO:0005886">
    <property type="term" value="C:plasma membrane"/>
    <property type="evidence" value="ECO:0007669"/>
    <property type="project" value="UniProtKB-SubCell"/>
</dbReference>
<keyword evidence="4" id="KW-0133">Cell shape</keyword>
<keyword evidence="2" id="KW-1003">Cell membrane</keyword>
<gene>
    <name evidence="8" type="ORF">GALL_203080</name>
</gene>
<proteinExistence type="predicted"/>
<name>A0A1J5RN67_9ZZZZ</name>
<evidence type="ECO:0000256" key="3">
    <source>
        <dbReference type="ARBA" id="ARBA00022692"/>
    </source>
</evidence>
<comment type="subcellular location">
    <subcellularLocation>
        <location evidence="1">Cell membrane</location>
        <topology evidence="1">Multi-pass membrane protein</topology>
    </subcellularLocation>
</comment>